<name>A0A0S2F3W6_LYSAN</name>
<dbReference type="CDD" id="cd05141">
    <property type="entry name" value="Barstar_evA4336-like"/>
    <property type="match status" value="1"/>
</dbReference>
<dbReference type="SUPFAM" id="SSF52038">
    <property type="entry name" value="Barstar-related"/>
    <property type="match status" value="1"/>
</dbReference>
<dbReference type="InterPro" id="IPR000468">
    <property type="entry name" value="Barstar"/>
</dbReference>
<comment type="similarity">
    <text evidence="1">Belongs to the barstar family.</text>
</comment>
<dbReference type="InterPro" id="IPR035905">
    <property type="entry name" value="Barstar-like_sf"/>
</dbReference>
<evidence type="ECO:0000256" key="1">
    <source>
        <dbReference type="ARBA" id="ARBA00006845"/>
    </source>
</evidence>
<evidence type="ECO:0000313" key="3">
    <source>
        <dbReference type="EMBL" id="ALN78258.1"/>
    </source>
</evidence>
<accession>A0A0S2F3W6</accession>
<dbReference type="Pfam" id="PF01337">
    <property type="entry name" value="Barstar"/>
    <property type="match status" value="1"/>
</dbReference>
<keyword evidence="4" id="KW-1185">Reference proteome</keyword>
<evidence type="ECO:0000313" key="4">
    <source>
        <dbReference type="Proteomes" id="UP000060787"/>
    </source>
</evidence>
<gene>
    <name evidence="3" type="ORF">LA76x_0096</name>
</gene>
<dbReference type="RefSeq" id="WP_057916109.1">
    <property type="nucleotide sequence ID" value="NZ_CP011129.1"/>
</dbReference>
<dbReference type="AlphaFoldDB" id="A0A0S2F3W6"/>
<sequence length="146" mass="15871">MSGSIDPRELLADPAQAGAYFIDARDARALADAAAELEFAVARVDFAGCADKDDALARIAAGLRFPAWFGHNWDALNDCVNDLSWWPAPGYLLLIEHAGPWQAEHGEDAATLVEILNDAAQDWAKSRIAFWALLPLPQAELEQMAP</sequence>
<proteinExistence type="inferred from homology"/>
<reference evidence="3 4" key="1">
    <citation type="journal article" date="2015" name="BMC Genomics">
        <title>Comparative genomics and metabolic profiling of the genus Lysobacter.</title>
        <authorList>
            <person name="de Bruijn I."/>
            <person name="Cheng X."/>
            <person name="de Jager V."/>
            <person name="Exposito R.G."/>
            <person name="Watrous J."/>
            <person name="Patel N."/>
            <person name="Postma J."/>
            <person name="Dorrestein P.C."/>
            <person name="Kobayashi D."/>
            <person name="Raaijmakers J.M."/>
        </authorList>
    </citation>
    <scope>NUCLEOTIDE SEQUENCE [LARGE SCALE GENOMIC DNA]</scope>
    <source>
        <strain evidence="3 4">76</strain>
    </source>
</reference>
<organism evidence="3 4">
    <name type="scientific">Lysobacter antibioticus</name>
    <dbReference type="NCBI Taxonomy" id="84531"/>
    <lineage>
        <taxon>Bacteria</taxon>
        <taxon>Pseudomonadati</taxon>
        <taxon>Pseudomonadota</taxon>
        <taxon>Gammaproteobacteria</taxon>
        <taxon>Lysobacterales</taxon>
        <taxon>Lysobacteraceae</taxon>
        <taxon>Lysobacter</taxon>
    </lineage>
</organism>
<dbReference type="PATRIC" id="fig|84531.8.peg.98"/>
<feature type="domain" description="Barstar (barnase inhibitor)" evidence="2">
    <location>
        <begin position="40"/>
        <end position="134"/>
    </location>
</feature>
<dbReference type="EMBL" id="CP011129">
    <property type="protein sequence ID" value="ALN78258.1"/>
    <property type="molecule type" value="Genomic_DNA"/>
</dbReference>
<dbReference type="STRING" id="84531.LA76x_0096"/>
<dbReference type="Gene3D" id="3.30.370.10">
    <property type="entry name" value="Barstar-like"/>
    <property type="match status" value="1"/>
</dbReference>
<dbReference type="eggNOG" id="COG2732">
    <property type="taxonomic scope" value="Bacteria"/>
</dbReference>
<dbReference type="Proteomes" id="UP000060787">
    <property type="component" value="Chromosome"/>
</dbReference>
<dbReference type="KEGG" id="lab:LA76x_0096"/>
<protein>
    <submittedName>
        <fullName evidence="3">Barstar family protein</fullName>
    </submittedName>
</protein>
<evidence type="ECO:0000259" key="2">
    <source>
        <dbReference type="Pfam" id="PF01337"/>
    </source>
</evidence>